<sequence length="260" mass="29464">MEAFFRKQKKHGLKREFWDTKEAVLVLNVQMEKGVKLLEIDMDLFRYFVEQNSVDKLANETKSEDTFSEEDSSDVVSTQSKSSKSFRTLAKRASRKSAKGKTKGIQNIDDRVVKEEWITLPFIFKTKKIGEVRKLVLAKRKISEFVEPFDNDDEDIEPTSNGKSSVSKKFKKEKIKTFVVVNIPSSFSKSFGILSTIPESSVILSAKRQEVSIPLTKSSIPIIGKEAIGDGDLLNFSSSDTMSNIPDEHDSYERAFVSKQ</sequence>
<organism evidence="2 3">
    <name type="scientific">Sclerotinia nivalis</name>
    <dbReference type="NCBI Taxonomy" id="352851"/>
    <lineage>
        <taxon>Eukaryota</taxon>
        <taxon>Fungi</taxon>
        <taxon>Dikarya</taxon>
        <taxon>Ascomycota</taxon>
        <taxon>Pezizomycotina</taxon>
        <taxon>Leotiomycetes</taxon>
        <taxon>Helotiales</taxon>
        <taxon>Sclerotiniaceae</taxon>
        <taxon>Sclerotinia</taxon>
    </lineage>
</organism>
<dbReference type="AlphaFoldDB" id="A0A9X0DMT8"/>
<protein>
    <submittedName>
        <fullName evidence="2">Uncharacterized protein</fullName>
    </submittedName>
</protein>
<feature type="region of interest" description="Disordered" evidence="1">
    <location>
        <begin position="60"/>
        <end position="79"/>
    </location>
</feature>
<evidence type="ECO:0000313" key="3">
    <source>
        <dbReference type="Proteomes" id="UP001152300"/>
    </source>
</evidence>
<gene>
    <name evidence="2" type="ORF">OCU04_004802</name>
</gene>
<evidence type="ECO:0000313" key="2">
    <source>
        <dbReference type="EMBL" id="KAJ8067457.1"/>
    </source>
</evidence>
<accession>A0A9X0DMT8</accession>
<keyword evidence="3" id="KW-1185">Reference proteome</keyword>
<name>A0A9X0DMT8_9HELO</name>
<dbReference type="Proteomes" id="UP001152300">
    <property type="component" value="Unassembled WGS sequence"/>
</dbReference>
<feature type="region of interest" description="Disordered" evidence="1">
    <location>
        <begin position="239"/>
        <end position="260"/>
    </location>
</feature>
<dbReference type="EMBL" id="JAPEIS010000004">
    <property type="protein sequence ID" value="KAJ8067457.1"/>
    <property type="molecule type" value="Genomic_DNA"/>
</dbReference>
<proteinExistence type="predicted"/>
<reference evidence="2" key="1">
    <citation type="submission" date="2022-11" db="EMBL/GenBank/DDBJ databases">
        <title>Genome Resource of Sclerotinia nivalis Strain SnTB1, a Plant Pathogen Isolated from American Ginseng.</title>
        <authorList>
            <person name="Fan S."/>
        </authorList>
    </citation>
    <scope>NUCLEOTIDE SEQUENCE</scope>
    <source>
        <strain evidence="2">SnTB1</strain>
    </source>
</reference>
<comment type="caution">
    <text evidence="2">The sequence shown here is derived from an EMBL/GenBank/DDBJ whole genome shotgun (WGS) entry which is preliminary data.</text>
</comment>
<evidence type="ECO:0000256" key="1">
    <source>
        <dbReference type="SAM" id="MobiDB-lite"/>
    </source>
</evidence>